<evidence type="ECO:0000256" key="3">
    <source>
        <dbReference type="ARBA" id="ARBA00007353"/>
    </source>
</evidence>
<dbReference type="GO" id="GO:0017061">
    <property type="term" value="F:S-methyl-5-thioadenosine phosphorylase activity"/>
    <property type="evidence" value="ECO:0007669"/>
    <property type="project" value="UniProtKB-EC"/>
</dbReference>
<dbReference type="PANTHER" id="PTHR30616:SF2">
    <property type="entry name" value="PURINE NUCLEOSIDE PHOSPHORYLASE LACC1"/>
    <property type="match status" value="1"/>
</dbReference>
<evidence type="ECO:0000313" key="14">
    <source>
        <dbReference type="Proteomes" id="UP000886886"/>
    </source>
</evidence>
<reference evidence="13" key="2">
    <citation type="journal article" date="2021" name="PeerJ">
        <title>Extensive microbial diversity within the chicken gut microbiome revealed by metagenomics and culture.</title>
        <authorList>
            <person name="Gilroy R."/>
            <person name="Ravi A."/>
            <person name="Getino M."/>
            <person name="Pursley I."/>
            <person name="Horton D.L."/>
            <person name="Alikhan N.F."/>
            <person name="Baker D."/>
            <person name="Gharbi K."/>
            <person name="Hall N."/>
            <person name="Watson M."/>
            <person name="Adriaenssens E.M."/>
            <person name="Foster-Nyarko E."/>
            <person name="Jarju S."/>
            <person name="Secka A."/>
            <person name="Antonio M."/>
            <person name="Oren A."/>
            <person name="Chaudhuri R.R."/>
            <person name="La Ragione R."/>
            <person name="Hildebrand F."/>
            <person name="Pallen M.J."/>
        </authorList>
    </citation>
    <scope>NUCLEOTIDE SEQUENCE</scope>
    <source>
        <strain evidence="13">ChiSjej3B21-11622</strain>
    </source>
</reference>
<dbReference type="GO" id="GO:0005507">
    <property type="term" value="F:copper ion binding"/>
    <property type="evidence" value="ECO:0007669"/>
    <property type="project" value="TreeGrafter"/>
</dbReference>
<comment type="function">
    <text evidence="2">Purine nucleoside enzyme that catalyzes the phosphorolysis of adenosine and inosine nucleosides, yielding D-ribose 1-phosphate and the respective free bases, adenine and hypoxanthine. Also catalyzes the phosphorolysis of S-methyl-5'-thioadenosine into adenine and S-methyl-5-thio-alpha-D-ribose 1-phosphate. Also has adenosine deaminase activity.</text>
</comment>
<dbReference type="InterPro" id="IPR038371">
    <property type="entry name" value="Cu_polyphenol_OxRdtase_sf"/>
</dbReference>
<keyword evidence="6" id="KW-0378">Hydrolase</keyword>
<dbReference type="PANTHER" id="PTHR30616">
    <property type="entry name" value="UNCHARACTERIZED PROTEIN YFIH"/>
    <property type="match status" value="1"/>
</dbReference>
<name>A0A9D1D109_9FIRM</name>
<keyword evidence="7" id="KW-0862">Zinc</keyword>
<accession>A0A9D1D109</accession>
<dbReference type="EMBL" id="DVFT01000139">
    <property type="protein sequence ID" value="HIQ96740.1"/>
    <property type="molecule type" value="Genomic_DNA"/>
</dbReference>
<dbReference type="SUPFAM" id="SSF55729">
    <property type="entry name" value="Acyl-CoA N-acyltransferases (Nat)"/>
    <property type="match status" value="1"/>
</dbReference>
<evidence type="ECO:0000256" key="5">
    <source>
        <dbReference type="ARBA" id="ARBA00022723"/>
    </source>
</evidence>
<evidence type="ECO:0000259" key="12">
    <source>
        <dbReference type="PROSITE" id="PS51186"/>
    </source>
</evidence>
<dbReference type="Proteomes" id="UP000886886">
    <property type="component" value="Unassembled WGS sequence"/>
</dbReference>
<comment type="catalytic activity">
    <reaction evidence="8">
        <text>adenosine + H2O + H(+) = inosine + NH4(+)</text>
        <dbReference type="Rhea" id="RHEA:24408"/>
        <dbReference type="ChEBI" id="CHEBI:15377"/>
        <dbReference type="ChEBI" id="CHEBI:15378"/>
        <dbReference type="ChEBI" id="CHEBI:16335"/>
        <dbReference type="ChEBI" id="CHEBI:17596"/>
        <dbReference type="ChEBI" id="CHEBI:28938"/>
        <dbReference type="EC" id="3.5.4.4"/>
    </reaction>
    <physiologicalReaction direction="left-to-right" evidence="8">
        <dbReference type="Rhea" id="RHEA:24409"/>
    </physiologicalReaction>
</comment>
<dbReference type="InterPro" id="IPR011324">
    <property type="entry name" value="Cytotoxic_necrot_fac-like_cat"/>
</dbReference>
<comment type="similarity">
    <text evidence="3 11">Belongs to the purine nucleoside phosphorylase YfiH/LACC1 family.</text>
</comment>
<evidence type="ECO:0000256" key="8">
    <source>
        <dbReference type="ARBA" id="ARBA00047989"/>
    </source>
</evidence>
<organism evidence="13 14">
    <name type="scientific">Candidatus Limivivens merdigallinarum</name>
    <dbReference type="NCBI Taxonomy" id="2840859"/>
    <lineage>
        <taxon>Bacteria</taxon>
        <taxon>Bacillati</taxon>
        <taxon>Bacillota</taxon>
        <taxon>Clostridia</taxon>
        <taxon>Lachnospirales</taxon>
        <taxon>Lachnospiraceae</taxon>
        <taxon>Lachnospiraceae incertae sedis</taxon>
        <taxon>Candidatus Limivivens</taxon>
    </lineage>
</organism>
<evidence type="ECO:0000313" key="13">
    <source>
        <dbReference type="EMBL" id="HIQ96740.1"/>
    </source>
</evidence>
<evidence type="ECO:0000256" key="7">
    <source>
        <dbReference type="ARBA" id="ARBA00022833"/>
    </source>
</evidence>
<dbReference type="Gene3D" id="3.60.140.10">
    <property type="entry name" value="CNF1/YfiH-like putative cysteine hydrolases"/>
    <property type="match status" value="1"/>
</dbReference>
<evidence type="ECO:0000256" key="11">
    <source>
        <dbReference type="RuleBase" id="RU361274"/>
    </source>
</evidence>
<keyword evidence="5" id="KW-0479">Metal-binding</keyword>
<dbReference type="Pfam" id="PF02578">
    <property type="entry name" value="Cu-oxidase_4"/>
    <property type="match status" value="1"/>
</dbReference>
<evidence type="ECO:0000256" key="4">
    <source>
        <dbReference type="ARBA" id="ARBA00022679"/>
    </source>
</evidence>
<dbReference type="InterPro" id="IPR003730">
    <property type="entry name" value="Cu_polyphenol_OxRdtase"/>
</dbReference>
<sequence>MKDWKRKSTQFAWKEVTKEGVPYLSSTVLESIDGLVQGFSTRLGGVSEGDLSSMNLSFSRGDKKESVEENFRRISKAMGFSPEQMVFSAQTHTTNVRVVTKEDRGTGFLFPVKWEDVDGLVTDQEDVVLVTFYADCVPLYLVDPVKRVIGLSHSGWKGTVGKMGYATVQTMVREFGCDPADLFAVIGPSICQDCYEVSSDVIEEIKKAFPRDTWQKLFYEKTDGKFQLNLWEANRQVFLMSGIPEEQITLPDLCTCCNPTLLFSHRASHGKRGNLAAFLGLTRPCIRDAAPEDAGELVEIYRPYVEHTAITFEYDTPSPEEFRGRIQNIQKEFPYLVYEKDGEILGYAYASKFHGRAAYQWAAELSIYLREDQKGKGIGKKLYQKLMERLKKQGILKVYAHITWPNEASIFFHKSMGFRMTARFEKSGYKLGKWRDTVFMERLLAPLPDQPKERWTRNQ</sequence>
<dbReference type="NCBIfam" id="TIGR00726">
    <property type="entry name" value="peptidoglycan editing factor PgeF"/>
    <property type="match status" value="1"/>
</dbReference>
<dbReference type="SUPFAM" id="SSF64438">
    <property type="entry name" value="CNF1/YfiH-like putative cysteine hydrolases"/>
    <property type="match status" value="1"/>
</dbReference>
<evidence type="ECO:0000256" key="6">
    <source>
        <dbReference type="ARBA" id="ARBA00022801"/>
    </source>
</evidence>
<protein>
    <recommendedName>
        <fullName evidence="11">Purine nucleoside phosphorylase</fullName>
    </recommendedName>
</protein>
<feature type="domain" description="N-acetyltransferase" evidence="12">
    <location>
        <begin position="284"/>
        <end position="445"/>
    </location>
</feature>
<dbReference type="PROSITE" id="PS51186">
    <property type="entry name" value="GNAT"/>
    <property type="match status" value="1"/>
</dbReference>
<evidence type="ECO:0000256" key="10">
    <source>
        <dbReference type="ARBA" id="ARBA00049893"/>
    </source>
</evidence>
<dbReference type="InterPro" id="IPR016181">
    <property type="entry name" value="Acyl_CoA_acyltransferase"/>
</dbReference>
<dbReference type="GO" id="GO:0016787">
    <property type="term" value="F:hydrolase activity"/>
    <property type="evidence" value="ECO:0007669"/>
    <property type="project" value="UniProtKB-KW"/>
</dbReference>
<evidence type="ECO:0000256" key="2">
    <source>
        <dbReference type="ARBA" id="ARBA00003215"/>
    </source>
</evidence>
<dbReference type="CDD" id="cd04301">
    <property type="entry name" value="NAT_SF"/>
    <property type="match status" value="1"/>
</dbReference>
<dbReference type="CDD" id="cd16833">
    <property type="entry name" value="YfiH"/>
    <property type="match status" value="1"/>
</dbReference>
<comment type="catalytic activity">
    <reaction evidence="10">
        <text>S-methyl-5'-thioadenosine + phosphate = 5-(methylsulfanyl)-alpha-D-ribose 1-phosphate + adenine</text>
        <dbReference type="Rhea" id="RHEA:11852"/>
        <dbReference type="ChEBI" id="CHEBI:16708"/>
        <dbReference type="ChEBI" id="CHEBI:17509"/>
        <dbReference type="ChEBI" id="CHEBI:43474"/>
        <dbReference type="ChEBI" id="CHEBI:58533"/>
        <dbReference type="EC" id="2.4.2.28"/>
    </reaction>
    <physiologicalReaction direction="left-to-right" evidence="10">
        <dbReference type="Rhea" id="RHEA:11853"/>
    </physiologicalReaction>
</comment>
<keyword evidence="4" id="KW-0808">Transferase</keyword>
<gene>
    <name evidence="13" type="primary">pgeF</name>
    <name evidence="13" type="ORF">IAB26_09275</name>
</gene>
<dbReference type="Pfam" id="PF13420">
    <property type="entry name" value="Acetyltransf_4"/>
    <property type="match status" value="1"/>
</dbReference>
<evidence type="ECO:0000256" key="1">
    <source>
        <dbReference type="ARBA" id="ARBA00000553"/>
    </source>
</evidence>
<dbReference type="InterPro" id="IPR000182">
    <property type="entry name" value="GNAT_dom"/>
</dbReference>
<dbReference type="GO" id="GO:0016747">
    <property type="term" value="F:acyltransferase activity, transferring groups other than amino-acyl groups"/>
    <property type="evidence" value="ECO:0007669"/>
    <property type="project" value="InterPro"/>
</dbReference>
<comment type="catalytic activity">
    <reaction evidence="1">
        <text>inosine + phosphate = alpha-D-ribose 1-phosphate + hypoxanthine</text>
        <dbReference type="Rhea" id="RHEA:27646"/>
        <dbReference type="ChEBI" id="CHEBI:17368"/>
        <dbReference type="ChEBI" id="CHEBI:17596"/>
        <dbReference type="ChEBI" id="CHEBI:43474"/>
        <dbReference type="ChEBI" id="CHEBI:57720"/>
        <dbReference type="EC" id="2.4.2.1"/>
    </reaction>
    <physiologicalReaction direction="left-to-right" evidence="1">
        <dbReference type="Rhea" id="RHEA:27647"/>
    </physiologicalReaction>
</comment>
<proteinExistence type="inferred from homology"/>
<reference evidence="13" key="1">
    <citation type="submission" date="2020-10" db="EMBL/GenBank/DDBJ databases">
        <authorList>
            <person name="Gilroy R."/>
        </authorList>
    </citation>
    <scope>NUCLEOTIDE SEQUENCE</scope>
    <source>
        <strain evidence="13">ChiSjej3B21-11622</strain>
    </source>
</reference>
<comment type="catalytic activity">
    <reaction evidence="9">
        <text>adenosine + phosphate = alpha-D-ribose 1-phosphate + adenine</text>
        <dbReference type="Rhea" id="RHEA:27642"/>
        <dbReference type="ChEBI" id="CHEBI:16335"/>
        <dbReference type="ChEBI" id="CHEBI:16708"/>
        <dbReference type="ChEBI" id="CHEBI:43474"/>
        <dbReference type="ChEBI" id="CHEBI:57720"/>
        <dbReference type="EC" id="2.4.2.1"/>
    </reaction>
    <physiologicalReaction direction="left-to-right" evidence="9">
        <dbReference type="Rhea" id="RHEA:27643"/>
    </physiologicalReaction>
</comment>
<comment type="caution">
    <text evidence="13">The sequence shown here is derived from an EMBL/GenBank/DDBJ whole genome shotgun (WGS) entry which is preliminary data.</text>
</comment>
<dbReference type="AlphaFoldDB" id="A0A9D1D109"/>
<evidence type="ECO:0000256" key="9">
    <source>
        <dbReference type="ARBA" id="ARBA00048968"/>
    </source>
</evidence>
<dbReference type="Gene3D" id="3.40.630.30">
    <property type="match status" value="1"/>
</dbReference>